<dbReference type="InterPro" id="IPR013525">
    <property type="entry name" value="ABC2_TM"/>
</dbReference>
<dbReference type="Gene3D" id="3.40.1710.10">
    <property type="entry name" value="abc type-2 transporter like domain"/>
    <property type="match status" value="1"/>
</dbReference>
<keyword evidence="2 5" id="KW-0812">Transmembrane</keyword>
<dbReference type="PANTHER" id="PTHR43077">
    <property type="entry name" value="TRANSPORT PERMEASE YVFS-RELATED"/>
    <property type="match status" value="1"/>
</dbReference>
<dbReference type="NCBIfam" id="TIGR03057">
    <property type="entry name" value="xxxLxxG_by_4"/>
    <property type="match status" value="1"/>
</dbReference>
<feature type="transmembrane region" description="Helical" evidence="5">
    <location>
        <begin position="751"/>
        <end position="773"/>
    </location>
</feature>
<protein>
    <recommendedName>
        <fullName evidence="6">ABC-2 type transporter transmembrane domain-containing protein</fullName>
    </recommendedName>
</protein>
<feature type="transmembrane region" description="Helical" evidence="5">
    <location>
        <begin position="850"/>
        <end position="870"/>
    </location>
</feature>
<evidence type="ECO:0000256" key="5">
    <source>
        <dbReference type="SAM" id="Phobius"/>
    </source>
</evidence>
<evidence type="ECO:0000313" key="7">
    <source>
        <dbReference type="EMBL" id="KFM83718.1"/>
    </source>
</evidence>
<feature type="transmembrane region" description="Helical" evidence="5">
    <location>
        <begin position="78"/>
        <end position="99"/>
    </location>
</feature>
<evidence type="ECO:0000256" key="2">
    <source>
        <dbReference type="ARBA" id="ARBA00022692"/>
    </source>
</evidence>
<dbReference type="InterPro" id="IPR051328">
    <property type="entry name" value="T7SS_ABC-Transporter"/>
</dbReference>
<dbReference type="GeneID" id="77009998"/>
<evidence type="ECO:0000313" key="8">
    <source>
        <dbReference type="Proteomes" id="UP000029278"/>
    </source>
</evidence>
<dbReference type="InterPro" id="IPR017500">
    <property type="entry name" value="Phage_infect_YhgE_N"/>
</dbReference>
<dbReference type="STRING" id="44252.DJ90_5213"/>
<dbReference type="Gene3D" id="1.20.5.1230">
    <property type="entry name" value="Apolipoprotein A-I"/>
    <property type="match status" value="1"/>
</dbReference>
<dbReference type="PATRIC" id="fig|44252.3.peg.6669"/>
<evidence type="ECO:0000256" key="4">
    <source>
        <dbReference type="ARBA" id="ARBA00023136"/>
    </source>
</evidence>
<dbReference type="NCBIfam" id="TIGR03062">
    <property type="entry name" value="pip_yhgE_Cterm"/>
    <property type="match status" value="1"/>
</dbReference>
<dbReference type="HOGENOM" id="CLU_004534_1_0_9"/>
<proteinExistence type="predicted"/>
<feature type="domain" description="ABC-2 type transporter transmembrane" evidence="6">
    <location>
        <begin position="85"/>
        <end position="227"/>
    </location>
</feature>
<sequence length="953" mass="107265">MKKYRSLITWWKKSIDSLRRFQASMASLAANAGRGIGRALRYCGVKTRLALQRSRQFLARQGGYLKTETLNTVKNREVIVPVLGLLLIPLLYSGVYLIANWDPYGRVSNLPVAVVNLDKPVKFQGKTIDIGNRLVDNLQHNDSVDFQFVSKEKAEQGLKNYDYYLLIEIPPDTSQAATTILDPKPQKMELVYKENSAYNFLSASISDKVVEKIQKEVSAEVTETFTEEMFEALTQVSDGLRDASDGAGKLESGLKQLGDGISEFKKQVNGKIDAAMGSADQRLDSVIDEYGDKLHERINEEIDKEIAANKDPIDTRLHEEVNKAIADNAGTVKQRMHDEIDAAVQNNAESVRSVLHEQIDKAFAEYGGDVRARMHKEIDSAVDEYSEQIRGKLHSEANGLIDEYSGKTRSRIHSEIDKAIDEYSNAVKTYIIASVDDEINQQIDQIVSDAKAKAKQLDDTFARVLKELEPVIDQLPADKQEQIRARLAELEKAKQQIVDWMDSQLPGLKQKLNDRVNQIIGKRFDEKLPQITNKIHSVVDDKFDELLPQLEQKMNNLIDDKYAELLPQIVSRIHSAADTKLDELEPKVQSELHAKADEKFDELQPKLREKLHETAEDKFNALLPEVTNRLHQVAEDKYQALLPELQQRLHEAADEKFDEAKGKVSELSHDKLDEVKGIATDAQGTLNDAFDQLLDGQQQLLDGEQLLKDELRKGAEKATLDPTDQTYNMFAQPVESSQVSNHDVEYYGEGMAPYFLALGLFVGALMFSLFYPLKKTTIVPPNGPVWFLGKFAFMLAESLLQTIILVAFVLYGLKLEVTSVPVFFTVALFSSITFYAIIQFLSSLFGNVGRFMIVIMLVLQLSASAGTFPIELTPEFFQQIHPYLPMTYSVRAFRAVISSGDYAFMWSSLDRLAVFLAASLTGSLLYFTLAHYLKTRKAAKAQRKTNAQLPLES</sequence>
<dbReference type="NCBIfam" id="TIGR03061">
    <property type="entry name" value="pip_yhgE_Nterm"/>
    <property type="match status" value="1"/>
</dbReference>
<keyword evidence="4 5" id="KW-0472">Membrane</keyword>
<feature type="transmembrane region" description="Helical" evidence="5">
    <location>
        <begin position="785"/>
        <end position="813"/>
    </location>
</feature>
<keyword evidence="3 5" id="KW-1133">Transmembrane helix</keyword>
<gene>
    <name evidence="7" type="ORF">DJ90_5213</name>
</gene>
<feature type="transmembrane region" description="Helical" evidence="5">
    <location>
        <begin position="912"/>
        <end position="933"/>
    </location>
</feature>
<dbReference type="InterPro" id="IPR017501">
    <property type="entry name" value="Phage_infect_YhgE_C"/>
</dbReference>
<dbReference type="Pfam" id="PF12698">
    <property type="entry name" value="ABC2_membrane_3"/>
    <property type="match status" value="2"/>
</dbReference>
<feature type="transmembrane region" description="Helical" evidence="5">
    <location>
        <begin position="819"/>
        <end position="838"/>
    </location>
</feature>
<name>A0A090XFM6_PAEMA</name>
<reference evidence="7 8" key="1">
    <citation type="submission" date="2014-04" db="EMBL/GenBank/DDBJ databases">
        <authorList>
            <person name="Bishop-Lilly K.A."/>
            <person name="Broomall S.M."/>
            <person name="Chain P.S."/>
            <person name="Chertkov O."/>
            <person name="Coyne S.R."/>
            <person name="Daligault H.E."/>
            <person name="Davenport K.W."/>
            <person name="Erkkila T."/>
            <person name="Frey K.G."/>
            <person name="Gibbons H.S."/>
            <person name="Gu W."/>
            <person name="Jaissle J."/>
            <person name="Johnson S.L."/>
            <person name="Koroleva G.I."/>
            <person name="Ladner J.T."/>
            <person name="Lo C.-C."/>
            <person name="Minogue T.D."/>
            <person name="Munk C."/>
            <person name="Palacios G.F."/>
            <person name="Redden C.L."/>
            <person name="Rosenzweig C.N."/>
            <person name="Scholz M.B."/>
            <person name="Teshima H."/>
            <person name="Xu Y."/>
        </authorList>
    </citation>
    <scope>NUCLEOTIDE SEQUENCE [LARGE SCALE GENOMIC DNA]</scope>
    <source>
        <strain evidence="7 8">8244</strain>
    </source>
</reference>
<dbReference type="AlphaFoldDB" id="A0A090XFM6"/>
<comment type="caution">
    <text evidence="7">The sequence shown here is derived from an EMBL/GenBank/DDBJ whole genome shotgun (WGS) entry which is preliminary data.</text>
</comment>
<dbReference type="InterPro" id="IPR023908">
    <property type="entry name" value="xxxLxxG_rpt"/>
</dbReference>
<dbReference type="GO" id="GO:0140359">
    <property type="term" value="F:ABC-type transporter activity"/>
    <property type="evidence" value="ECO:0007669"/>
    <property type="project" value="InterPro"/>
</dbReference>
<dbReference type="OrthoDB" id="9811483at2"/>
<accession>A0A090XFM6</accession>
<comment type="subcellular location">
    <subcellularLocation>
        <location evidence="1">Membrane</location>
        <topology evidence="1">Multi-pass membrane protein</topology>
    </subcellularLocation>
</comment>
<dbReference type="Proteomes" id="UP000029278">
    <property type="component" value="Unassembled WGS sequence"/>
</dbReference>
<dbReference type="EMBL" id="JMQA01000064">
    <property type="protein sequence ID" value="KFM83718.1"/>
    <property type="molecule type" value="Genomic_DNA"/>
</dbReference>
<organism evidence="7 8">
    <name type="scientific">Paenibacillus macerans</name>
    <name type="common">Bacillus macerans</name>
    <dbReference type="NCBI Taxonomy" id="44252"/>
    <lineage>
        <taxon>Bacteria</taxon>
        <taxon>Bacillati</taxon>
        <taxon>Bacillota</taxon>
        <taxon>Bacilli</taxon>
        <taxon>Bacillales</taxon>
        <taxon>Paenibacillaceae</taxon>
        <taxon>Paenibacillus</taxon>
    </lineage>
</organism>
<evidence type="ECO:0000259" key="6">
    <source>
        <dbReference type="Pfam" id="PF12698"/>
    </source>
</evidence>
<dbReference type="RefSeq" id="WP_051985765.1">
    <property type="nucleotide sequence ID" value="NZ_BGML01000007.1"/>
</dbReference>
<evidence type="ECO:0000256" key="3">
    <source>
        <dbReference type="ARBA" id="ARBA00022989"/>
    </source>
</evidence>
<evidence type="ECO:0000256" key="1">
    <source>
        <dbReference type="ARBA" id="ARBA00004141"/>
    </source>
</evidence>
<keyword evidence="8" id="KW-1185">Reference proteome</keyword>
<dbReference type="PANTHER" id="PTHR43077:SF5">
    <property type="entry name" value="PHAGE INFECTION PROTEIN"/>
    <property type="match status" value="1"/>
</dbReference>
<feature type="domain" description="ABC-2 type transporter transmembrane" evidence="6">
    <location>
        <begin position="706"/>
        <end position="925"/>
    </location>
</feature>
<dbReference type="GO" id="GO:0016020">
    <property type="term" value="C:membrane"/>
    <property type="evidence" value="ECO:0007669"/>
    <property type="project" value="UniProtKB-SubCell"/>
</dbReference>